<protein>
    <submittedName>
        <fullName evidence="1">Uncharacterized protein</fullName>
    </submittedName>
</protein>
<accession>A0ACB8BD10</accession>
<evidence type="ECO:0000313" key="2">
    <source>
        <dbReference type="Proteomes" id="UP000790709"/>
    </source>
</evidence>
<comment type="caution">
    <text evidence="1">The sequence shown here is derived from an EMBL/GenBank/DDBJ whole genome shotgun (WGS) entry which is preliminary data.</text>
</comment>
<evidence type="ECO:0000313" key="1">
    <source>
        <dbReference type="EMBL" id="KAH7922723.1"/>
    </source>
</evidence>
<keyword evidence="2" id="KW-1185">Reference proteome</keyword>
<gene>
    <name evidence="1" type="ORF">BV22DRAFT_1131184</name>
</gene>
<name>A0ACB8BD10_9AGAM</name>
<proteinExistence type="predicted"/>
<reference evidence="1" key="1">
    <citation type="journal article" date="2021" name="New Phytol.">
        <title>Evolutionary innovations through gain and loss of genes in the ectomycorrhizal Boletales.</title>
        <authorList>
            <person name="Wu G."/>
            <person name="Miyauchi S."/>
            <person name="Morin E."/>
            <person name="Kuo A."/>
            <person name="Drula E."/>
            <person name="Varga T."/>
            <person name="Kohler A."/>
            <person name="Feng B."/>
            <person name="Cao Y."/>
            <person name="Lipzen A."/>
            <person name="Daum C."/>
            <person name="Hundley H."/>
            <person name="Pangilinan J."/>
            <person name="Johnson J."/>
            <person name="Barry K."/>
            <person name="LaButti K."/>
            <person name="Ng V."/>
            <person name="Ahrendt S."/>
            <person name="Min B."/>
            <person name="Choi I.G."/>
            <person name="Park H."/>
            <person name="Plett J.M."/>
            <person name="Magnuson J."/>
            <person name="Spatafora J.W."/>
            <person name="Nagy L.G."/>
            <person name="Henrissat B."/>
            <person name="Grigoriev I.V."/>
            <person name="Yang Z.L."/>
            <person name="Xu J."/>
            <person name="Martin F.M."/>
        </authorList>
    </citation>
    <scope>NUCLEOTIDE SEQUENCE</scope>
    <source>
        <strain evidence="1">KUC20120723A-06</strain>
    </source>
</reference>
<dbReference type="EMBL" id="MU266474">
    <property type="protein sequence ID" value="KAH7922723.1"/>
    <property type="molecule type" value="Genomic_DNA"/>
</dbReference>
<organism evidence="1 2">
    <name type="scientific">Leucogyrophana mollusca</name>
    <dbReference type="NCBI Taxonomy" id="85980"/>
    <lineage>
        <taxon>Eukaryota</taxon>
        <taxon>Fungi</taxon>
        <taxon>Dikarya</taxon>
        <taxon>Basidiomycota</taxon>
        <taxon>Agaricomycotina</taxon>
        <taxon>Agaricomycetes</taxon>
        <taxon>Agaricomycetidae</taxon>
        <taxon>Boletales</taxon>
        <taxon>Boletales incertae sedis</taxon>
        <taxon>Leucogyrophana</taxon>
    </lineage>
</organism>
<dbReference type="Proteomes" id="UP000790709">
    <property type="component" value="Unassembled WGS sequence"/>
</dbReference>
<sequence>MDLKCQHIQAGLLRPRKKRKFSKYKAGVGPLSHAYTPSDEPSPHSITPGAGSGNESEDVKEDEPDEELTFSEVVDKLIKASIDCDAFGEEFSGFLSDNADHETAQPTHTQIPLKDLYEGDTSTGLDMFWERGVKSLDEEQAYYELKTAATATSACLM</sequence>